<keyword evidence="1" id="KW-0812">Transmembrane</keyword>
<sequence>MHKVKLSIFYVIFLYQFILTYTYSTTKTNENGNILSTDIPSKNIRSDLKNLNSDVKAKKENNSIKIRKNMNKLFNTLFPNDIESQNEKNNFDNKYEKGNLEDNIYRKNISSHKMDLNEKEVSIKSDTLKNTKLFSNEMKIEYIKNGNEATLNKQNAFGVFGNGEKMKSESRFAIFNYLKDFFQNSSYMKNFRNFIEIFFNKYDQRILESTVFFNFDETLF</sequence>
<dbReference type="Proteomes" id="UP000220158">
    <property type="component" value="Chromosome 4"/>
</dbReference>
<dbReference type="KEGG" id="prel:PRELSG_0409800"/>
<reference evidence="2 3" key="1">
    <citation type="submission" date="2015-04" db="EMBL/GenBank/DDBJ databases">
        <authorList>
            <consortium name="Pathogen Informatics"/>
        </authorList>
    </citation>
    <scope>NUCLEOTIDE SEQUENCE [LARGE SCALE GENOMIC DNA]</scope>
    <source>
        <strain evidence="2 3">SGS1</strain>
    </source>
</reference>
<feature type="transmembrane region" description="Helical" evidence="1">
    <location>
        <begin position="7"/>
        <end position="24"/>
    </location>
</feature>
<organism evidence="2 3">
    <name type="scientific">Plasmodium relictum</name>
    <dbReference type="NCBI Taxonomy" id="85471"/>
    <lineage>
        <taxon>Eukaryota</taxon>
        <taxon>Sar</taxon>
        <taxon>Alveolata</taxon>
        <taxon>Apicomplexa</taxon>
        <taxon>Aconoidasida</taxon>
        <taxon>Haemosporida</taxon>
        <taxon>Plasmodiidae</taxon>
        <taxon>Plasmodium</taxon>
        <taxon>Plasmodium (Haemamoeba)</taxon>
    </lineage>
</organism>
<dbReference type="OrthoDB" id="377882at2759"/>
<evidence type="ECO:0000256" key="1">
    <source>
        <dbReference type="SAM" id="Phobius"/>
    </source>
</evidence>
<proteinExistence type="predicted"/>
<keyword evidence="1" id="KW-1133">Transmembrane helix</keyword>
<dbReference type="RefSeq" id="XP_028531757.1">
    <property type="nucleotide sequence ID" value="XM_028680241.1"/>
</dbReference>
<gene>
    <name evidence="2" type="ORF">PRELSG_0409800</name>
</gene>
<dbReference type="VEuPathDB" id="PlasmoDB:PRELSG_0409800"/>
<dbReference type="EMBL" id="LN835299">
    <property type="protein sequence ID" value="CRG98748.1"/>
    <property type="molecule type" value="Genomic_DNA"/>
</dbReference>
<dbReference type="AlphaFoldDB" id="A0A1J1H5P7"/>
<accession>A0A1J1H5P7</accession>
<keyword evidence="1" id="KW-0472">Membrane</keyword>
<evidence type="ECO:0000313" key="3">
    <source>
        <dbReference type="Proteomes" id="UP000220158"/>
    </source>
</evidence>
<evidence type="ECO:0000313" key="2">
    <source>
        <dbReference type="EMBL" id="CRG98748.1"/>
    </source>
</evidence>
<name>A0A1J1H5P7_PLARL</name>
<keyword evidence="3" id="KW-1185">Reference proteome</keyword>
<dbReference type="GeneID" id="39734848"/>
<protein>
    <submittedName>
        <fullName evidence="2">Uncharacterized protein</fullName>
    </submittedName>
</protein>
<dbReference type="OMA" id="DKSHENN"/>